<sequence length="773" mass="82717">MPCIVPQEPELRNWSNYRQVSSSHCSIVQVNLDVNWRHHGAMIGKHGWRIGAVSQQTATVVRFPHKSPDCGSGEGNSIGIAGPLGAVEHAFNLVQGLVPVEVEIRGRDALKLLENPREDIRALKIMCGVHIRVDKDKEVAHIRSASGPDPVSLAVKALQRFLPEEQMEVVFRLQASVVYRDTLEDVLQQMDSRSLCTVMIGAEVENEGEFHVDIAGGVDEVMSFASLLEGSLPVYMTVTVPRIFHLDEDSLKQFGPSLYVHKPPKDTARGRQYILSTPKNQAAFLFAAARIILGQIEAAGIMSAPAFATPSLHPVNASSMMCPAVNNRGPHPGTAMQVSSANNDDQQRVVPLPFVPLHRRDASRATTAGLLFAGNKDARTDPAGVSGGGSVARVKRNSGEVNGTTMRRARVGNFTDRGAIVTPSSRKPCAAQQHQDRKNVYGRGQQQQQCDGRHRSSSPSAAVRRVSSTTGTGGTTITAAVSSQHRGGRYGHYGDVMWNRGLSYRKPNNDSSSTGRVLATNNGNSNSRRVFGRQQQKVGGNSRASQRFGKNVDPAGPEDIVKKRSSSGSAGSTNSSENNEALTKSFNRPKLFNKSGVKGKKLGDGPSSAGILLNKFCAGGGGDAPAACPQQPAAPVRKPTPHVPKRAVADRDENKKLQEKAFLELQDLMATFAAAVSIDKDNKENDTGGVRGDTYNDKRASGGLGGGGRDDGGGDGELLQLMESAELRQALLPRRVMVQMPTDGRGDGAHVIALGEGIDVSTDMRPGSNAIVD</sequence>
<feature type="compositionally biased region" description="Polar residues" evidence="2">
    <location>
        <begin position="509"/>
        <end position="545"/>
    </location>
</feature>
<feature type="region of interest" description="Disordered" evidence="2">
    <location>
        <begin position="623"/>
        <end position="648"/>
    </location>
</feature>
<feature type="region of interest" description="Disordered" evidence="2">
    <location>
        <begin position="681"/>
        <end position="716"/>
    </location>
</feature>
<dbReference type="Proteomes" id="UP000678499">
    <property type="component" value="Unassembled WGS sequence"/>
</dbReference>
<dbReference type="EMBL" id="CAJPEX010001446">
    <property type="protein sequence ID" value="CAG0919184.1"/>
    <property type="molecule type" value="Genomic_DNA"/>
</dbReference>
<reference evidence="4" key="1">
    <citation type="submission" date="2020-11" db="EMBL/GenBank/DDBJ databases">
        <authorList>
            <person name="Tran Van P."/>
        </authorList>
    </citation>
    <scope>NUCLEOTIDE SEQUENCE</scope>
</reference>
<evidence type="ECO:0000259" key="3">
    <source>
        <dbReference type="Pfam" id="PF00013"/>
    </source>
</evidence>
<dbReference type="Pfam" id="PF00013">
    <property type="entry name" value="KH_1"/>
    <property type="match status" value="1"/>
</dbReference>
<feature type="region of interest" description="Disordered" evidence="2">
    <location>
        <begin position="504"/>
        <end position="604"/>
    </location>
</feature>
<keyword evidence="5" id="KW-1185">Reference proteome</keyword>
<evidence type="ECO:0000313" key="5">
    <source>
        <dbReference type="Proteomes" id="UP000678499"/>
    </source>
</evidence>
<dbReference type="AlphaFoldDB" id="A0A7R9BPA1"/>
<keyword evidence="1" id="KW-0694">RNA-binding</keyword>
<protein>
    <recommendedName>
        <fullName evidence="3">K Homology domain-containing protein</fullName>
    </recommendedName>
</protein>
<feature type="compositionally biased region" description="Low complexity" evidence="2">
    <location>
        <begin position="624"/>
        <end position="635"/>
    </location>
</feature>
<dbReference type="SUPFAM" id="SSF54791">
    <property type="entry name" value="Eukaryotic type KH-domain (KH-domain type I)"/>
    <property type="match status" value="1"/>
</dbReference>
<organism evidence="4">
    <name type="scientific">Notodromas monacha</name>
    <dbReference type="NCBI Taxonomy" id="399045"/>
    <lineage>
        <taxon>Eukaryota</taxon>
        <taxon>Metazoa</taxon>
        <taxon>Ecdysozoa</taxon>
        <taxon>Arthropoda</taxon>
        <taxon>Crustacea</taxon>
        <taxon>Oligostraca</taxon>
        <taxon>Ostracoda</taxon>
        <taxon>Podocopa</taxon>
        <taxon>Podocopida</taxon>
        <taxon>Cypridocopina</taxon>
        <taxon>Cypridoidea</taxon>
        <taxon>Cyprididae</taxon>
        <taxon>Notodromas</taxon>
    </lineage>
</organism>
<evidence type="ECO:0000313" key="4">
    <source>
        <dbReference type="EMBL" id="CAD7279032.1"/>
    </source>
</evidence>
<dbReference type="InterPro" id="IPR036612">
    <property type="entry name" value="KH_dom_type_1_sf"/>
</dbReference>
<feature type="region of interest" description="Disordered" evidence="2">
    <location>
        <begin position="412"/>
        <end position="476"/>
    </location>
</feature>
<feature type="domain" description="K Homology" evidence="3">
    <location>
        <begin position="34"/>
        <end position="95"/>
    </location>
</feature>
<feature type="compositionally biased region" description="Low complexity" evidence="2">
    <location>
        <begin position="566"/>
        <end position="581"/>
    </location>
</feature>
<dbReference type="EMBL" id="OA883483">
    <property type="protein sequence ID" value="CAD7279032.1"/>
    <property type="molecule type" value="Genomic_DNA"/>
</dbReference>
<dbReference type="Gene3D" id="3.30.1370.10">
    <property type="entry name" value="K Homology domain, type 1"/>
    <property type="match status" value="1"/>
</dbReference>
<dbReference type="GO" id="GO:0003723">
    <property type="term" value="F:RNA binding"/>
    <property type="evidence" value="ECO:0007669"/>
    <property type="project" value="UniProtKB-UniRule"/>
</dbReference>
<proteinExistence type="predicted"/>
<name>A0A7R9BPA1_9CRUS</name>
<accession>A0A7R9BPA1</accession>
<dbReference type="InterPro" id="IPR004088">
    <property type="entry name" value="KH_dom_type_1"/>
</dbReference>
<gene>
    <name evidence="4" type="ORF">NMOB1V02_LOCUS6718</name>
</gene>
<evidence type="ECO:0000256" key="1">
    <source>
        <dbReference type="PROSITE-ProRule" id="PRU00117"/>
    </source>
</evidence>
<dbReference type="PROSITE" id="PS50084">
    <property type="entry name" value="KH_TYPE_1"/>
    <property type="match status" value="1"/>
</dbReference>
<dbReference type="GO" id="GO:0010468">
    <property type="term" value="P:regulation of gene expression"/>
    <property type="evidence" value="ECO:0007669"/>
    <property type="project" value="UniProtKB-ARBA"/>
</dbReference>
<feature type="compositionally biased region" description="Low complexity" evidence="2">
    <location>
        <begin position="457"/>
        <end position="476"/>
    </location>
</feature>
<evidence type="ECO:0000256" key="2">
    <source>
        <dbReference type="SAM" id="MobiDB-lite"/>
    </source>
</evidence>